<evidence type="ECO:0000256" key="5">
    <source>
        <dbReference type="SAM" id="MobiDB-lite"/>
    </source>
</evidence>
<feature type="transmembrane region" description="Helical" evidence="6">
    <location>
        <begin position="292"/>
        <end position="312"/>
    </location>
</feature>
<feature type="transmembrane region" description="Helical" evidence="6">
    <location>
        <begin position="393"/>
        <end position="416"/>
    </location>
</feature>
<feature type="region of interest" description="Disordered" evidence="5">
    <location>
        <begin position="632"/>
        <end position="655"/>
    </location>
</feature>
<dbReference type="GO" id="GO:0016020">
    <property type="term" value="C:membrane"/>
    <property type="evidence" value="ECO:0007669"/>
    <property type="project" value="UniProtKB-SubCell"/>
</dbReference>
<feature type="transmembrane region" description="Helical" evidence="6">
    <location>
        <begin position="332"/>
        <end position="354"/>
    </location>
</feature>
<evidence type="ECO:0000256" key="2">
    <source>
        <dbReference type="ARBA" id="ARBA00022692"/>
    </source>
</evidence>
<protein>
    <submittedName>
        <fullName evidence="8">Polycystin-2</fullName>
    </submittedName>
</protein>
<dbReference type="GO" id="GO:0050982">
    <property type="term" value="P:detection of mechanical stimulus"/>
    <property type="evidence" value="ECO:0007669"/>
    <property type="project" value="TreeGrafter"/>
</dbReference>
<dbReference type="EMBL" id="LSRX01000331">
    <property type="protein sequence ID" value="OLQ00325.1"/>
    <property type="molecule type" value="Genomic_DNA"/>
</dbReference>
<feature type="compositionally biased region" description="Basic and acidic residues" evidence="5">
    <location>
        <begin position="642"/>
        <end position="655"/>
    </location>
</feature>
<dbReference type="Pfam" id="PF08016">
    <property type="entry name" value="PKD_channel"/>
    <property type="match status" value="1"/>
</dbReference>
<accession>A0A1Q9DYR6</accession>
<keyword evidence="9" id="KW-1185">Reference proteome</keyword>
<feature type="transmembrane region" description="Helical" evidence="6">
    <location>
        <begin position="221"/>
        <end position="243"/>
    </location>
</feature>
<proteinExistence type="predicted"/>
<keyword evidence="4 6" id="KW-0472">Membrane</keyword>
<sequence>MVTATFVGEIVAWLALSFGGAVSGFLCLFLGAIFSNGIGQLAGIGSAGGAQALSMLTMITVPCGLLVTVAAALVSVLLPSSWEQKVQFMLWANLGLASLFLLYAMVSTWPGFYMQERGRSGQERLTAEEEAQSPDAAPLMESIGGVEATSSCITCRDVYLQVLDGYTVASPSFVPYCVESANVVQAFAHGKDEDQPPVDFVSATISTFLSKRKRKLFVADLRFISDWVVIIYSLFIVGFFIVVQQSVWDLSAMVQELPTYSSSANSEQMDTYQQSWTSILDSVDMAAFYFDYFRVALFWYTLVIATQFSKIFAGQPKLAQLMSAFTHASEDLLHFSLLFFVLFLSFAIGGFMIWGMVMEEWSTPGKALNSTLRALLGNVNLSEMFFYSQFGTAVWYSAFFVSMLIITLNLLVAMVYDHYTIIKARAGAVSGVLDQLHWVGKDLASRLKGMSCMSKLTCCCRRAVRRIPEQKVLLEMFMERANLPTYEKAMVHTTVLGARWMRKERERSVFSGQDTSLDVAVNDPVGPDLANANMDQGYAEELAEHCKAFADAAYDPEDARISQLRQLVATAEDEIVEMRLRLQACAEYSRASMHTLTRRRPRPAPKPKPAPMALPNEASVWARRAAAAAAAAQVAQRSPTARTDRKSEAGSEPRMRRVRSWWQAGERLAVAKTAEGLEEILERQLRGAFGQSPAPLGSLYCFQWMPRSTPGKSRGLSSATHVAYLFELIMDNELKDLEQMIDTRQSSRDFARFFQGLLHDRRRELLEASEAVGASSEKEPQETPKVAVRCVAETRTTQPLAFGGASAFRALTAGMRAGLQQATSWRMVESRTRVSVCDFATLELLESLHSSALAWLQLLL</sequence>
<evidence type="ECO:0000256" key="4">
    <source>
        <dbReference type="ARBA" id="ARBA00023136"/>
    </source>
</evidence>
<dbReference type="GO" id="GO:0005262">
    <property type="term" value="F:calcium channel activity"/>
    <property type="evidence" value="ECO:0007669"/>
    <property type="project" value="TreeGrafter"/>
</dbReference>
<organism evidence="8 9">
    <name type="scientific">Symbiodinium microadriaticum</name>
    <name type="common">Dinoflagellate</name>
    <name type="synonym">Zooxanthella microadriatica</name>
    <dbReference type="NCBI Taxonomy" id="2951"/>
    <lineage>
        <taxon>Eukaryota</taxon>
        <taxon>Sar</taxon>
        <taxon>Alveolata</taxon>
        <taxon>Dinophyceae</taxon>
        <taxon>Suessiales</taxon>
        <taxon>Symbiodiniaceae</taxon>
        <taxon>Symbiodinium</taxon>
    </lineage>
</organism>
<feature type="transmembrane region" description="Helical" evidence="6">
    <location>
        <begin position="55"/>
        <end position="78"/>
    </location>
</feature>
<evidence type="ECO:0000259" key="7">
    <source>
        <dbReference type="Pfam" id="PF08016"/>
    </source>
</evidence>
<feature type="compositionally biased region" description="Basic residues" evidence="5">
    <location>
        <begin position="596"/>
        <end position="605"/>
    </location>
</feature>
<gene>
    <name evidence="8" type="primary">PKD2</name>
    <name evidence="8" type="ORF">AK812_SmicGene16995</name>
</gene>
<feature type="domain" description="Polycystin cation channel PKD1/PKD2" evidence="7">
    <location>
        <begin position="315"/>
        <end position="420"/>
    </location>
</feature>
<feature type="transmembrane region" description="Helical" evidence="6">
    <location>
        <begin position="90"/>
        <end position="114"/>
    </location>
</feature>
<feature type="region of interest" description="Disordered" evidence="5">
    <location>
        <begin position="593"/>
        <end position="612"/>
    </location>
</feature>
<comment type="subcellular location">
    <subcellularLocation>
        <location evidence="1">Membrane</location>
        <topology evidence="1">Multi-pass membrane protein</topology>
    </subcellularLocation>
</comment>
<comment type="caution">
    <text evidence="8">The sequence shown here is derived from an EMBL/GenBank/DDBJ whole genome shotgun (WGS) entry which is preliminary data.</text>
</comment>
<feature type="transmembrane region" description="Helical" evidence="6">
    <location>
        <begin position="12"/>
        <end position="34"/>
    </location>
</feature>
<dbReference type="OrthoDB" id="433401at2759"/>
<name>A0A1Q9DYR6_SYMMI</name>
<dbReference type="InterPro" id="IPR013122">
    <property type="entry name" value="PKD1_2_channel"/>
</dbReference>
<dbReference type="InterPro" id="IPR051223">
    <property type="entry name" value="Polycystin"/>
</dbReference>
<dbReference type="AlphaFoldDB" id="A0A1Q9DYR6"/>
<evidence type="ECO:0000313" key="9">
    <source>
        <dbReference type="Proteomes" id="UP000186817"/>
    </source>
</evidence>
<evidence type="ECO:0000256" key="6">
    <source>
        <dbReference type="SAM" id="Phobius"/>
    </source>
</evidence>
<dbReference type="PANTHER" id="PTHR10877">
    <property type="entry name" value="POLYCYSTIN FAMILY MEMBER"/>
    <property type="match status" value="1"/>
</dbReference>
<keyword evidence="3 6" id="KW-1133">Transmembrane helix</keyword>
<evidence type="ECO:0000256" key="3">
    <source>
        <dbReference type="ARBA" id="ARBA00022989"/>
    </source>
</evidence>
<evidence type="ECO:0000313" key="8">
    <source>
        <dbReference type="EMBL" id="OLQ00325.1"/>
    </source>
</evidence>
<evidence type="ECO:0000256" key="1">
    <source>
        <dbReference type="ARBA" id="ARBA00004141"/>
    </source>
</evidence>
<keyword evidence="2 6" id="KW-0812">Transmembrane</keyword>
<dbReference type="Proteomes" id="UP000186817">
    <property type="component" value="Unassembled WGS sequence"/>
</dbReference>
<reference evidence="8 9" key="1">
    <citation type="submission" date="2016-02" db="EMBL/GenBank/DDBJ databases">
        <title>Genome analysis of coral dinoflagellate symbionts highlights evolutionary adaptations to a symbiotic lifestyle.</title>
        <authorList>
            <person name="Aranda M."/>
            <person name="Li Y."/>
            <person name="Liew Y.J."/>
            <person name="Baumgarten S."/>
            <person name="Simakov O."/>
            <person name="Wilson M."/>
            <person name="Piel J."/>
            <person name="Ashoor H."/>
            <person name="Bougouffa S."/>
            <person name="Bajic V.B."/>
            <person name="Ryu T."/>
            <person name="Ravasi T."/>
            <person name="Bayer T."/>
            <person name="Micklem G."/>
            <person name="Kim H."/>
            <person name="Bhak J."/>
            <person name="Lajeunesse T.C."/>
            <person name="Voolstra C.R."/>
        </authorList>
    </citation>
    <scope>NUCLEOTIDE SEQUENCE [LARGE SCALE GENOMIC DNA]</scope>
    <source>
        <strain evidence="8 9">CCMP2467</strain>
    </source>
</reference>
<dbReference type="PANTHER" id="PTHR10877:SF183">
    <property type="entry name" value="AT14535P-RELATED"/>
    <property type="match status" value="1"/>
</dbReference>